<evidence type="ECO:0000313" key="2">
    <source>
        <dbReference type="Proteomes" id="UP000887566"/>
    </source>
</evidence>
<dbReference type="WBParaSite" id="PSAMB.scaffold4772size13577.g25122.t1">
    <property type="protein sequence ID" value="PSAMB.scaffold4772size13577.g25122.t1"/>
    <property type="gene ID" value="PSAMB.scaffold4772size13577.g25122"/>
</dbReference>
<keyword evidence="2" id="KW-1185">Reference proteome</keyword>
<dbReference type="AlphaFoldDB" id="A0A914WPE5"/>
<sequence length="103" mass="11731">MPLILTFVDYEKAFDSIVFNAVLQALHQQGFDSNYIMLLQKLNNDCTTDIMLFYKPWRIPIGGGVRQGDTISPKLFTACLEDVFRQMEITGGLNINGQKLTHF</sequence>
<protein>
    <submittedName>
        <fullName evidence="3">Reverse transcriptase domain-containing protein</fullName>
    </submittedName>
</protein>
<evidence type="ECO:0000259" key="1">
    <source>
        <dbReference type="Pfam" id="PF00078"/>
    </source>
</evidence>
<proteinExistence type="predicted"/>
<dbReference type="SUPFAM" id="SSF56672">
    <property type="entry name" value="DNA/RNA polymerases"/>
    <property type="match status" value="1"/>
</dbReference>
<dbReference type="InterPro" id="IPR043502">
    <property type="entry name" value="DNA/RNA_pol_sf"/>
</dbReference>
<organism evidence="2 3">
    <name type="scientific">Plectus sambesii</name>
    <dbReference type="NCBI Taxonomy" id="2011161"/>
    <lineage>
        <taxon>Eukaryota</taxon>
        <taxon>Metazoa</taxon>
        <taxon>Ecdysozoa</taxon>
        <taxon>Nematoda</taxon>
        <taxon>Chromadorea</taxon>
        <taxon>Plectida</taxon>
        <taxon>Plectina</taxon>
        <taxon>Plectoidea</taxon>
        <taxon>Plectidae</taxon>
        <taxon>Plectus</taxon>
    </lineage>
</organism>
<evidence type="ECO:0000313" key="3">
    <source>
        <dbReference type="WBParaSite" id="PSAMB.scaffold4772size13577.g25122.t1"/>
    </source>
</evidence>
<feature type="domain" description="Reverse transcriptase" evidence="1">
    <location>
        <begin position="4"/>
        <end position="88"/>
    </location>
</feature>
<dbReference type="Pfam" id="PF00078">
    <property type="entry name" value="RVT_1"/>
    <property type="match status" value="1"/>
</dbReference>
<dbReference type="InterPro" id="IPR000477">
    <property type="entry name" value="RT_dom"/>
</dbReference>
<name>A0A914WPE5_9BILA</name>
<reference evidence="3" key="1">
    <citation type="submission" date="2022-11" db="UniProtKB">
        <authorList>
            <consortium name="WormBaseParasite"/>
        </authorList>
    </citation>
    <scope>IDENTIFICATION</scope>
</reference>
<accession>A0A914WPE5</accession>
<dbReference type="Proteomes" id="UP000887566">
    <property type="component" value="Unplaced"/>
</dbReference>